<dbReference type="STRING" id="1163406.A0A0L0N4W6"/>
<dbReference type="SUPFAM" id="SSF53335">
    <property type="entry name" value="S-adenosyl-L-methionine-dependent methyltransferases"/>
    <property type="match status" value="1"/>
</dbReference>
<protein>
    <recommendedName>
        <fullName evidence="4">Methyltransferase domain-containing protein</fullName>
    </recommendedName>
</protein>
<dbReference type="Proteomes" id="UP000036947">
    <property type="component" value="Unassembled WGS sequence"/>
</dbReference>
<reference evidence="2 3" key="1">
    <citation type="journal article" date="2015" name="BMC Genomics">
        <title>The genome of the truffle-parasite Tolypocladium ophioglossoides and the evolution of antifungal peptaibiotics.</title>
        <authorList>
            <person name="Quandt C.A."/>
            <person name="Bushley K.E."/>
            <person name="Spatafora J.W."/>
        </authorList>
    </citation>
    <scope>NUCLEOTIDE SEQUENCE [LARGE SCALE GENOMIC DNA]</scope>
    <source>
        <strain evidence="2 3">CBS 100239</strain>
    </source>
</reference>
<sequence>MASPQGGPRAKPRGSLPLRPRREVEPPRLILVGRGRRPAPDPGVRAHVPRLRARAGAQRRGRGAARGAAARAVQAVPRRAAGGGAAAAGQAGAVHAAGPVVGVGGGGGGGDGDGDGDRGQLPHPGRRVRVRAVGVRGGGGVPAGAGAGHRPLARAAAGQRAAQLHARFDLVHVRNLIGGGIPSWRALLAAAFANLRPGGQLEFTEVRPRFFDLDEAGARVGPACEAYQRALAEACARAGEDFDPAPKVCAWLAAMGADVVRERVDWLPVGSWGRDAVMRRKGALLGEMLECGFENWTLMLFGKAGWREHDTRALLERVKSEVRDPKLRSYVKL</sequence>
<dbReference type="Gene3D" id="3.40.50.150">
    <property type="entry name" value="Vaccinia Virus protein VP39"/>
    <property type="match status" value="1"/>
</dbReference>
<accession>A0A0L0N4W6</accession>
<dbReference type="InterPro" id="IPR029063">
    <property type="entry name" value="SAM-dependent_MTases_sf"/>
</dbReference>
<evidence type="ECO:0008006" key="4">
    <source>
        <dbReference type="Google" id="ProtNLM"/>
    </source>
</evidence>
<gene>
    <name evidence="2" type="ORF">TOPH_06151</name>
</gene>
<dbReference type="EMBL" id="LFRF01000020">
    <property type="protein sequence ID" value="KND89117.1"/>
    <property type="molecule type" value="Genomic_DNA"/>
</dbReference>
<proteinExistence type="predicted"/>
<comment type="caution">
    <text evidence="2">The sequence shown here is derived from an EMBL/GenBank/DDBJ whole genome shotgun (WGS) entry which is preliminary data.</text>
</comment>
<dbReference type="AlphaFoldDB" id="A0A0L0N4W6"/>
<feature type="region of interest" description="Disordered" evidence="1">
    <location>
        <begin position="103"/>
        <end position="124"/>
    </location>
</feature>
<evidence type="ECO:0000313" key="3">
    <source>
        <dbReference type="Proteomes" id="UP000036947"/>
    </source>
</evidence>
<organism evidence="2 3">
    <name type="scientific">Tolypocladium ophioglossoides (strain CBS 100239)</name>
    <name type="common">Snaketongue truffleclub</name>
    <name type="synonym">Elaphocordyceps ophioglossoides</name>
    <dbReference type="NCBI Taxonomy" id="1163406"/>
    <lineage>
        <taxon>Eukaryota</taxon>
        <taxon>Fungi</taxon>
        <taxon>Dikarya</taxon>
        <taxon>Ascomycota</taxon>
        <taxon>Pezizomycotina</taxon>
        <taxon>Sordariomycetes</taxon>
        <taxon>Hypocreomycetidae</taxon>
        <taxon>Hypocreales</taxon>
        <taxon>Ophiocordycipitaceae</taxon>
        <taxon>Tolypocladium</taxon>
    </lineage>
</organism>
<keyword evidence="3" id="KW-1185">Reference proteome</keyword>
<feature type="region of interest" description="Disordered" evidence="1">
    <location>
        <begin position="1"/>
        <end position="45"/>
    </location>
</feature>
<evidence type="ECO:0000256" key="1">
    <source>
        <dbReference type="SAM" id="MobiDB-lite"/>
    </source>
</evidence>
<dbReference type="OrthoDB" id="2013972at2759"/>
<evidence type="ECO:0000313" key="2">
    <source>
        <dbReference type="EMBL" id="KND89117.1"/>
    </source>
</evidence>
<name>A0A0L0N4W6_TOLOC</name>